<dbReference type="EMBL" id="BSXT01001029">
    <property type="protein sequence ID" value="GMF37557.1"/>
    <property type="molecule type" value="Genomic_DNA"/>
</dbReference>
<accession>A0A9W7CRI4</accession>
<gene>
    <name evidence="1" type="ORF">Pfra01_001054800</name>
</gene>
<evidence type="ECO:0000313" key="1">
    <source>
        <dbReference type="EMBL" id="GMF37557.1"/>
    </source>
</evidence>
<reference evidence="1" key="1">
    <citation type="submission" date="2023-04" db="EMBL/GenBank/DDBJ databases">
        <title>Phytophthora fragariaefolia NBRC 109709.</title>
        <authorList>
            <person name="Ichikawa N."/>
            <person name="Sato H."/>
            <person name="Tonouchi N."/>
        </authorList>
    </citation>
    <scope>NUCLEOTIDE SEQUENCE</scope>
    <source>
        <strain evidence="1">NBRC 109709</strain>
    </source>
</reference>
<sequence length="127" mass="13831">MSVKEFASQECVDTARRNLYGSWCPSSASRLPARFVASYAFKVPANREGRLPHFAHELAHGDVKLSHGMGEGGCLFVCCTSPTALDVSLSNLRWTAGRGYCTPVILPPAAGALPDLRRERGTLVFEY</sequence>
<dbReference type="AlphaFoldDB" id="A0A9W7CRI4"/>
<evidence type="ECO:0000313" key="2">
    <source>
        <dbReference type="Proteomes" id="UP001165121"/>
    </source>
</evidence>
<keyword evidence="2" id="KW-1185">Reference proteome</keyword>
<proteinExistence type="predicted"/>
<dbReference type="OrthoDB" id="10564565at2759"/>
<protein>
    <submittedName>
        <fullName evidence="1">Unnamed protein product</fullName>
    </submittedName>
</protein>
<name>A0A9W7CRI4_9STRA</name>
<organism evidence="1 2">
    <name type="scientific">Phytophthora fragariaefolia</name>
    <dbReference type="NCBI Taxonomy" id="1490495"/>
    <lineage>
        <taxon>Eukaryota</taxon>
        <taxon>Sar</taxon>
        <taxon>Stramenopiles</taxon>
        <taxon>Oomycota</taxon>
        <taxon>Peronosporomycetes</taxon>
        <taxon>Peronosporales</taxon>
        <taxon>Peronosporaceae</taxon>
        <taxon>Phytophthora</taxon>
    </lineage>
</organism>
<comment type="caution">
    <text evidence="1">The sequence shown here is derived from an EMBL/GenBank/DDBJ whole genome shotgun (WGS) entry which is preliminary data.</text>
</comment>
<dbReference type="Proteomes" id="UP001165121">
    <property type="component" value="Unassembled WGS sequence"/>
</dbReference>